<comment type="caution">
    <text evidence="1">The sequence shown here is derived from an EMBL/GenBank/DDBJ whole genome shotgun (WGS) entry which is preliminary data.</text>
</comment>
<gene>
    <name evidence="1" type="ORF">VNO80_00398</name>
</gene>
<evidence type="ECO:0000313" key="2">
    <source>
        <dbReference type="Proteomes" id="UP001374584"/>
    </source>
</evidence>
<dbReference type="EMBL" id="JAYMYR010000001">
    <property type="protein sequence ID" value="KAK7381850.1"/>
    <property type="molecule type" value="Genomic_DNA"/>
</dbReference>
<name>A0AAN9NZZ7_PHACN</name>
<reference evidence="1 2" key="1">
    <citation type="submission" date="2024-01" db="EMBL/GenBank/DDBJ databases">
        <title>The genomes of 5 underutilized Papilionoideae crops provide insights into root nodulation and disease resistanc.</title>
        <authorList>
            <person name="Jiang F."/>
        </authorList>
    </citation>
    <scope>NUCLEOTIDE SEQUENCE [LARGE SCALE GENOMIC DNA]</scope>
    <source>
        <strain evidence="1">JINMINGXINNONG_FW02</strain>
        <tissue evidence="1">Leaves</tissue>
    </source>
</reference>
<accession>A0AAN9NZZ7</accession>
<dbReference type="AlphaFoldDB" id="A0AAN9NZZ7"/>
<keyword evidence="2" id="KW-1185">Reference proteome</keyword>
<dbReference type="Proteomes" id="UP001374584">
    <property type="component" value="Unassembled WGS sequence"/>
</dbReference>
<sequence>MTAPIPAMPSMQMQLDAGFPSLLQQSKCYKSSATKPNPLSDNSRGDFGISSLNFDILYIILSQCDMPWPPLQKSEKEMKEVAQNPTLSLENRHRAENIRRERSLSRVLKSQYLHSHPNNIIK</sequence>
<organism evidence="1 2">
    <name type="scientific">Phaseolus coccineus</name>
    <name type="common">Scarlet runner bean</name>
    <name type="synonym">Phaseolus multiflorus</name>
    <dbReference type="NCBI Taxonomy" id="3886"/>
    <lineage>
        <taxon>Eukaryota</taxon>
        <taxon>Viridiplantae</taxon>
        <taxon>Streptophyta</taxon>
        <taxon>Embryophyta</taxon>
        <taxon>Tracheophyta</taxon>
        <taxon>Spermatophyta</taxon>
        <taxon>Magnoliopsida</taxon>
        <taxon>eudicotyledons</taxon>
        <taxon>Gunneridae</taxon>
        <taxon>Pentapetalae</taxon>
        <taxon>rosids</taxon>
        <taxon>fabids</taxon>
        <taxon>Fabales</taxon>
        <taxon>Fabaceae</taxon>
        <taxon>Papilionoideae</taxon>
        <taxon>50 kb inversion clade</taxon>
        <taxon>NPAAA clade</taxon>
        <taxon>indigoferoid/millettioid clade</taxon>
        <taxon>Phaseoleae</taxon>
        <taxon>Phaseolus</taxon>
    </lineage>
</organism>
<protein>
    <submittedName>
        <fullName evidence="1">Uncharacterized protein</fullName>
    </submittedName>
</protein>
<proteinExistence type="predicted"/>
<evidence type="ECO:0000313" key="1">
    <source>
        <dbReference type="EMBL" id="KAK7381850.1"/>
    </source>
</evidence>